<dbReference type="CDD" id="cd06133">
    <property type="entry name" value="ERI-1_3'hExo_like"/>
    <property type="match status" value="1"/>
</dbReference>
<evidence type="ECO:0000256" key="1">
    <source>
        <dbReference type="ARBA" id="ARBA00022722"/>
    </source>
</evidence>
<dbReference type="Gene3D" id="3.30.420.10">
    <property type="entry name" value="Ribonuclease H-like superfamily/Ribonuclease H"/>
    <property type="match status" value="1"/>
</dbReference>
<evidence type="ECO:0000259" key="4">
    <source>
        <dbReference type="SMART" id="SM00479"/>
    </source>
</evidence>
<dbReference type="SMART" id="SM00479">
    <property type="entry name" value="EXOIII"/>
    <property type="match status" value="1"/>
</dbReference>
<evidence type="ECO:0000313" key="5">
    <source>
        <dbReference type="EMBL" id="KAL3868001.1"/>
    </source>
</evidence>
<dbReference type="AlphaFoldDB" id="A0ABD3W3L4"/>
<organism evidence="5 6">
    <name type="scientific">Sinanodonta woodiana</name>
    <name type="common">Chinese pond mussel</name>
    <name type="synonym">Anodonta woodiana</name>
    <dbReference type="NCBI Taxonomy" id="1069815"/>
    <lineage>
        <taxon>Eukaryota</taxon>
        <taxon>Metazoa</taxon>
        <taxon>Spiralia</taxon>
        <taxon>Lophotrochozoa</taxon>
        <taxon>Mollusca</taxon>
        <taxon>Bivalvia</taxon>
        <taxon>Autobranchia</taxon>
        <taxon>Heteroconchia</taxon>
        <taxon>Palaeoheterodonta</taxon>
        <taxon>Unionida</taxon>
        <taxon>Unionoidea</taxon>
        <taxon>Unionidae</taxon>
        <taxon>Unioninae</taxon>
        <taxon>Sinanodonta</taxon>
    </lineage>
</organism>
<dbReference type="InterPro" id="IPR012337">
    <property type="entry name" value="RNaseH-like_sf"/>
</dbReference>
<protein>
    <recommendedName>
        <fullName evidence="4">Exonuclease domain-containing protein</fullName>
    </recommendedName>
</protein>
<evidence type="ECO:0000256" key="2">
    <source>
        <dbReference type="ARBA" id="ARBA00022801"/>
    </source>
</evidence>
<accession>A0ABD3W3L4</accession>
<gene>
    <name evidence="5" type="ORF">ACJMK2_040841</name>
</gene>
<reference evidence="5 6" key="1">
    <citation type="submission" date="2024-11" db="EMBL/GenBank/DDBJ databases">
        <title>Chromosome-level genome assembly of the freshwater bivalve Anodonta woodiana.</title>
        <authorList>
            <person name="Chen X."/>
        </authorList>
    </citation>
    <scope>NUCLEOTIDE SEQUENCE [LARGE SCALE GENOMIC DNA]</scope>
    <source>
        <strain evidence="5">MN2024</strain>
        <tissue evidence="5">Gills</tissue>
    </source>
</reference>
<dbReference type="Proteomes" id="UP001634394">
    <property type="component" value="Unassembled WGS sequence"/>
</dbReference>
<comment type="caution">
    <text evidence="5">The sequence shown here is derived from an EMBL/GenBank/DDBJ whole genome shotgun (WGS) entry which is preliminary data.</text>
</comment>
<dbReference type="InterPro" id="IPR051274">
    <property type="entry name" value="3-5_Exoribonuclease"/>
</dbReference>
<dbReference type="InterPro" id="IPR047201">
    <property type="entry name" value="ERI-1_3'hExo-like"/>
</dbReference>
<dbReference type="SUPFAM" id="SSF53098">
    <property type="entry name" value="Ribonuclease H-like"/>
    <property type="match status" value="1"/>
</dbReference>
<keyword evidence="3" id="KW-0269">Exonuclease</keyword>
<dbReference type="PANTHER" id="PTHR23044:SF61">
    <property type="entry name" value="3'-5' EXORIBONUCLEASE 1-RELATED"/>
    <property type="match status" value="1"/>
</dbReference>
<dbReference type="EMBL" id="JBJQND010000008">
    <property type="protein sequence ID" value="KAL3868001.1"/>
    <property type="molecule type" value="Genomic_DNA"/>
</dbReference>
<sequence length="256" mass="29555">MITVGRLFRGYMCRVHSFFKLKNCCHYQTRPGYSSNWLLLRNVLPMAKSEPASSLTLKPQTFDYFLVLDFEATCDERENMHPQEIIEFPVLKVNSKTLETESIFHHYVEPDVHNKLTSFCIELTGIVQDMVDGKPHLTEVLTMFDKWMQDEGLLKPDTSFAFVTCGDWDLRKMLPSQCDYLHLPVTSYFKKWINIKKAFAGLTGTFPKGMQDMLTQLSIPHQGRHHSGIDDCKNIANILTTMLRRGYVFKITGSKT</sequence>
<evidence type="ECO:0000313" key="6">
    <source>
        <dbReference type="Proteomes" id="UP001634394"/>
    </source>
</evidence>
<dbReference type="InterPro" id="IPR036397">
    <property type="entry name" value="RNaseH_sf"/>
</dbReference>
<dbReference type="InterPro" id="IPR013520">
    <property type="entry name" value="Ribonucl_H"/>
</dbReference>
<dbReference type="Pfam" id="PF00929">
    <property type="entry name" value="RNase_T"/>
    <property type="match status" value="1"/>
</dbReference>
<feature type="domain" description="Exonuclease" evidence="4">
    <location>
        <begin position="64"/>
        <end position="248"/>
    </location>
</feature>
<proteinExistence type="predicted"/>
<evidence type="ECO:0000256" key="3">
    <source>
        <dbReference type="ARBA" id="ARBA00022839"/>
    </source>
</evidence>
<keyword evidence="6" id="KW-1185">Reference proteome</keyword>
<keyword evidence="1" id="KW-0540">Nuclease</keyword>
<name>A0ABD3W3L4_SINWO</name>
<keyword evidence="2" id="KW-0378">Hydrolase</keyword>
<dbReference type="PANTHER" id="PTHR23044">
    <property type="entry name" value="3'-5' EXONUCLEASE ERI1-RELATED"/>
    <property type="match status" value="1"/>
</dbReference>
<dbReference type="GO" id="GO:0004527">
    <property type="term" value="F:exonuclease activity"/>
    <property type="evidence" value="ECO:0007669"/>
    <property type="project" value="UniProtKB-KW"/>
</dbReference>